<feature type="compositionally biased region" description="Polar residues" evidence="17">
    <location>
        <begin position="162"/>
        <end position="176"/>
    </location>
</feature>
<dbReference type="GO" id="GO:0009097">
    <property type="term" value="P:isoleucine biosynthetic process"/>
    <property type="evidence" value="ECO:0007669"/>
    <property type="project" value="UniProtKB-UniPathway"/>
</dbReference>
<dbReference type="PANTHER" id="PTHR21000">
    <property type="entry name" value="DIHYDROXY-ACID DEHYDRATASE DAD"/>
    <property type="match status" value="1"/>
</dbReference>
<evidence type="ECO:0000256" key="9">
    <source>
        <dbReference type="ARBA" id="ARBA00023239"/>
    </source>
</evidence>
<comment type="similarity">
    <text evidence="2">Belongs to the IlvD/Edd family.</text>
</comment>
<evidence type="ECO:0000313" key="21">
    <source>
        <dbReference type="Proteomes" id="UP000641853"/>
    </source>
</evidence>
<dbReference type="InterPro" id="IPR056740">
    <property type="entry name" value="ILV_EDD_C"/>
</dbReference>
<evidence type="ECO:0000256" key="14">
    <source>
        <dbReference type="ARBA" id="ARBA00029490"/>
    </source>
</evidence>
<keyword evidence="4" id="KW-0001">2Fe-2S</keyword>
<feature type="region of interest" description="Disordered" evidence="17">
    <location>
        <begin position="1"/>
        <end position="49"/>
    </location>
</feature>
<keyword evidence="9" id="KW-0456">Lyase</keyword>
<dbReference type="Gene3D" id="3.50.30.80">
    <property type="entry name" value="IlvD/EDD C-terminal domain-like"/>
    <property type="match status" value="1"/>
</dbReference>
<evidence type="ECO:0000256" key="13">
    <source>
        <dbReference type="ARBA" id="ARBA00029437"/>
    </source>
</evidence>
<evidence type="ECO:0000256" key="15">
    <source>
        <dbReference type="ARBA" id="ARBA00034078"/>
    </source>
</evidence>
<evidence type="ECO:0000259" key="18">
    <source>
        <dbReference type="PROSITE" id="PS50011"/>
    </source>
</evidence>
<dbReference type="InterPro" id="IPR011009">
    <property type="entry name" value="Kinase-like_dom_sf"/>
</dbReference>
<keyword evidence="6" id="KW-0460">Magnesium</keyword>
<dbReference type="NCBIfam" id="NF002068">
    <property type="entry name" value="PRK00911.1"/>
    <property type="match status" value="1"/>
</dbReference>
<organism evidence="19 22">
    <name type="scientific">Aspergillus felis</name>
    <dbReference type="NCBI Taxonomy" id="1287682"/>
    <lineage>
        <taxon>Eukaryota</taxon>
        <taxon>Fungi</taxon>
        <taxon>Dikarya</taxon>
        <taxon>Ascomycota</taxon>
        <taxon>Pezizomycotina</taxon>
        <taxon>Eurotiomycetes</taxon>
        <taxon>Eurotiomycetidae</taxon>
        <taxon>Eurotiales</taxon>
        <taxon>Aspergillaceae</taxon>
        <taxon>Aspergillus</taxon>
        <taxon>Aspergillus subgen. Fumigati</taxon>
    </lineage>
</organism>
<dbReference type="HAMAP" id="MF_00012">
    <property type="entry name" value="IlvD"/>
    <property type="match status" value="1"/>
</dbReference>
<dbReference type="Pfam" id="PF00920">
    <property type="entry name" value="ILVD_EDD_N"/>
    <property type="match status" value="1"/>
</dbReference>
<dbReference type="InterPro" id="IPR037237">
    <property type="entry name" value="IlvD/EDD_N"/>
</dbReference>
<dbReference type="InterPro" id="IPR020558">
    <property type="entry name" value="DiOHA_6PGluconate_deHydtase_CS"/>
</dbReference>
<feature type="compositionally biased region" description="Low complexity" evidence="17">
    <location>
        <begin position="29"/>
        <end position="41"/>
    </location>
</feature>
<feature type="compositionally biased region" description="Low complexity" evidence="17">
    <location>
        <begin position="177"/>
        <end position="187"/>
    </location>
</feature>
<feature type="domain" description="Protein kinase" evidence="18">
    <location>
        <begin position="337"/>
        <end position="651"/>
    </location>
</feature>
<evidence type="ECO:0000313" key="20">
    <source>
        <dbReference type="EMBL" id="KAF7182911.1"/>
    </source>
</evidence>
<comment type="caution">
    <text evidence="19">The sequence shown here is derived from an EMBL/GenBank/DDBJ whole genome shotgun (WGS) entry which is preliminary data.</text>
</comment>
<dbReference type="OrthoDB" id="410920at2759"/>
<dbReference type="InterPro" id="IPR000581">
    <property type="entry name" value="ILV_EDD_N"/>
</dbReference>
<evidence type="ECO:0000313" key="19">
    <source>
        <dbReference type="EMBL" id="KAF7169745.1"/>
    </source>
</evidence>
<dbReference type="GO" id="GO:0005739">
    <property type="term" value="C:mitochondrion"/>
    <property type="evidence" value="ECO:0007669"/>
    <property type="project" value="TreeGrafter"/>
</dbReference>
<dbReference type="GO" id="GO:0046872">
    <property type="term" value="F:metal ion binding"/>
    <property type="evidence" value="ECO:0007669"/>
    <property type="project" value="UniProtKB-KW"/>
</dbReference>
<evidence type="ECO:0000256" key="11">
    <source>
        <dbReference type="ARBA" id="ARBA00029304"/>
    </source>
</evidence>
<evidence type="ECO:0000256" key="1">
    <source>
        <dbReference type="ARBA" id="ARBA00001946"/>
    </source>
</evidence>
<evidence type="ECO:0000256" key="3">
    <source>
        <dbReference type="ARBA" id="ARBA00022605"/>
    </source>
</evidence>
<dbReference type="PROSITE" id="PS00108">
    <property type="entry name" value="PROTEIN_KINASE_ST"/>
    <property type="match status" value="1"/>
</dbReference>
<dbReference type="EMBL" id="JACBAG010001755">
    <property type="protein sequence ID" value="KAF7182911.1"/>
    <property type="molecule type" value="Genomic_DNA"/>
</dbReference>
<keyword evidence="8" id="KW-0411">Iron-sulfur</keyword>
<evidence type="ECO:0000256" key="16">
    <source>
        <dbReference type="ARBA" id="ARBA00052865"/>
    </source>
</evidence>
<dbReference type="GO" id="GO:0004672">
    <property type="term" value="F:protein kinase activity"/>
    <property type="evidence" value="ECO:0007669"/>
    <property type="project" value="InterPro"/>
</dbReference>
<dbReference type="SUPFAM" id="SSF143975">
    <property type="entry name" value="IlvD/EDD N-terminal domain-like"/>
    <property type="match status" value="1"/>
</dbReference>
<feature type="region of interest" description="Disordered" evidence="17">
    <location>
        <begin position="693"/>
        <end position="714"/>
    </location>
</feature>
<dbReference type="GO" id="GO:0009099">
    <property type="term" value="P:L-valine biosynthetic process"/>
    <property type="evidence" value="ECO:0007669"/>
    <property type="project" value="UniProtKB-UniPathway"/>
</dbReference>
<dbReference type="NCBIfam" id="TIGR00110">
    <property type="entry name" value="ilvD"/>
    <property type="match status" value="1"/>
</dbReference>
<protein>
    <recommendedName>
        <fullName evidence="14">dihydroxy-acid dehydratase</fullName>
        <ecNumber evidence="14">4.2.1.9</ecNumber>
    </recommendedName>
</protein>
<accession>A0A8H6V0R7</accession>
<evidence type="ECO:0000256" key="10">
    <source>
        <dbReference type="ARBA" id="ARBA00023304"/>
    </source>
</evidence>
<evidence type="ECO:0000313" key="22">
    <source>
        <dbReference type="Proteomes" id="UP000654922"/>
    </source>
</evidence>
<dbReference type="UniPathway" id="UPA00049">
    <property type="reaction ID" value="UER00061"/>
</dbReference>
<evidence type="ECO:0000256" key="6">
    <source>
        <dbReference type="ARBA" id="ARBA00022842"/>
    </source>
</evidence>
<keyword evidence="7" id="KW-0408">Iron</keyword>
<dbReference type="EMBL" id="JACBAE010001234">
    <property type="protein sequence ID" value="KAF7169745.1"/>
    <property type="molecule type" value="Genomic_DNA"/>
</dbReference>
<keyword evidence="5" id="KW-0479">Metal-binding</keyword>
<keyword evidence="10" id="KW-0100">Branched-chain amino acid biosynthesis</keyword>
<comment type="cofactor">
    <cofactor evidence="1">
        <name>Mg(2+)</name>
        <dbReference type="ChEBI" id="CHEBI:18420"/>
    </cofactor>
</comment>
<dbReference type="GO" id="GO:0005524">
    <property type="term" value="F:ATP binding"/>
    <property type="evidence" value="ECO:0007669"/>
    <property type="project" value="InterPro"/>
</dbReference>
<evidence type="ECO:0000256" key="4">
    <source>
        <dbReference type="ARBA" id="ARBA00022714"/>
    </source>
</evidence>
<proteinExistence type="inferred from homology"/>
<feature type="compositionally biased region" description="Polar residues" evidence="17">
    <location>
        <begin position="693"/>
        <end position="703"/>
    </location>
</feature>
<dbReference type="SUPFAM" id="SSF56112">
    <property type="entry name" value="Protein kinase-like (PK-like)"/>
    <property type="match status" value="1"/>
</dbReference>
<feature type="region of interest" description="Disordered" evidence="17">
    <location>
        <begin position="149"/>
        <end position="247"/>
    </location>
</feature>
<dbReference type="InterPro" id="IPR008271">
    <property type="entry name" value="Ser/Thr_kinase_AS"/>
</dbReference>
<keyword evidence="3" id="KW-0028">Amino-acid biosynthesis</keyword>
<dbReference type="PROSITE" id="PS00887">
    <property type="entry name" value="ILVD_EDD_2"/>
    <property type="match status" value="1"/>
</dbReference>
<feature type="compositionally biased region" description="Polar residues" evidence="17">
    <location>
        <begin position="1"/>
        <end position="18"/>
    </location>
</feature>
<dbReference type="InterPro" id="IPR004404">
    <property type="entry name" value="DihydroxyA_deHydtase"/>
</dbReference>
<evidence type="ECO:0000256" key="7">
    <source>
        <dbReference type="ARBA" id="ARBA00023004"/>
    </source>
</evidence>
<dbReference type="Proteomes" id="UP000641853">
    <property type="component" value="Unassembled WGS sequence"/>
</dbReference>
<evidence type="ECO:0000256" key="2">
    <source>
        <dbReference type="ARBA" id="ARBA00006486"/>
    </source>
</evidence>
<dbReference type="SMART" id="SM00220">
    <property type="entry name" value="S_TKc"/>
    <property type="match status" value="1"/>
</dbReference>
<dbReference type="PROSITE" id="PS00886">
    <property type="entry name" value="ILVD_EDD_1"/>
    <property type="match status" value="1"/>
</dbReference>
<dbReference type="InterPro" id="IPR050165">
    <property type="entry name" value="DHAD_IlvD/Edd"/>
</dbReference>
<evidence type="ECO:0000256" key="8">
    <source>
        <dbReference type="ARBA" id="ARBA00023014"/>
    </source>
</evidence>
<dbReference type="PANTHER" id="PTHR21000:SF5">
    <property type="entry name" value="DIHYDROXY-ACID DEHYDRATASE, MITOCHONDRIAL"/>
    <property type="match status" value="1"/>
</dbReference>
<dbReference type="Pfam" id="PF00069">
    <property type="entry name" value="Pkinase"/>
    <property type="match status" value="1"/>
</dbReference>
<name>A0A8H6V0R7_9EURO</name>
<gene>
    <name evidence="19" type="ORF">CNMCM5623_002397</name>
    <name evidence="20" type="ORF">CNMCM7691_002655</name>
</gene>
<comment type="cofactor">
    <cofactor evidence="15">
        <name>[2Fe-2S] cluster</name>
        <dbReference type="ChEBI" id="CHEBI:190135"/>
    </cofactor>
</comment>
<comment type="catalytic activity">
    <reaction evidence="16">
        <text>(2R,3R)-2,3-dihydroxy-3-methylpentanoate = (S)-3-methyl-2-oxopentanoate + H2O</text>
        <dbReference type="Rhea" id="RHEA:27694"/>
        <dbReference type="ChEBI" id="CHEBI:15377"/>
        <dbReference type="ChEBI" id="CHEBI:35146"/>
        <dbReference type="ChEBI" id="CHEBI:49258"/>
        <dbReference type="EC" id="4.2.1.9"/>
    </reaction>
    <physiologicalReaction direction="left-to-right" evidence="16">
        <dbReference type="Rhea" id="RHEA:27695"/>
    </physiologicalReaction>
</comment>
<dbReference type="Gene3D" id="1.10.510.10">
    <property type="entry name" value="Transferase(Phosphotransferase) domain 1"/>
    <property type="match status" value="1"/>
</dbReference>
<dbReference type="InterPro" id="IPR000719">
    <property type="entry name" value="Prot_kinase_dom"/>
</dbReference>
<comment type="pathway">
    <text evidence="13">Amino-acid biosynthesis; L-isoleucine biosynthesis; L-isoleucine from 2-oxobutanoate: step 3/4.</text>
</comment>
<reference evidence="19" key="1">
    <citation type="submission" date="2020-06" db="EMBL/GenBank/DDBJ databases">
        <title>Draft genome sequences of strains closely related to Aspergillus parafelis and Aspergillus hiratsukae.</title>
        <authorList>
            <person name="Dos Santos R.A.C."/>
            <person name="Rivero-Menendez O."/>
            <person name="Steenwyk J.L."/>
            <person name="Mead M.E."/>
            <person name="Goldman G.H."/>
            <person name="Alastruey-Izquierdo A."/>
            <person name="Rokas A."/>
        </authorList>
    </citation>
    <scope>NUCLEOTIDE SEQUENCE</scope>
    <source>
        <strain evidence="19">CNM-CM5623</strain>
        <strain evidence="20">CNM-CM7691</strain>
    </source>
</reference>
<evidence type="ECO:0000256" key="5">
    <source>
        <dbReference type="ARBA" id="ARBA00022723"/>
    </source>
</evidence>
<dbReference type="UniPathway" id="UPA00047">
    <property type="reaction ID" value="UER00057"/>
</dbReference>
<feature type="compositionally biased region" description="Basic and acidic residues" evidence="17">
    <location>
        <begin position="216"/>
        <end position="226"/>
    </location>
</feature>
<dbReference type="EC" id="4.2.1.9" evidence="14"/>
<dbReference type="FunFam" id="3.50.30.80:FF:000001">
    <property type="entry name" value="Dihydroxy-acid dehydratase"/>
    <property type="match status" value="1"/>
</dbReference>
<comment type="pathway">
    <text evidence="12">Amino-acid biosynthesis; L-valine biosynthesis; L-valine from pyruvate: step 3/4.</text>
</comment>
<keyword evidence="21" id="KW-1185">Reference proteome</keyword>
<dbReference type="GO" id="GO:0004160">
    <property type="term" value="F:dihydroxy-acid dehydratase activity"/>
    <property type="evidence" value="ECO:0007669"/>
    <property type="project" value="UniProtKB-EC"/>
</dbReference>
<dbReference type="Pfam" id="PF24877">
    <property type="entry name" value="ILV_EDD_C"/>
    <property type="match status" value="1"/>
</dbReference>
<dbReference type="InterPro" id="IPR042096">
    <property type="entry name" value="Dihydro-acid_dehy_C"/>
</dbReference>
<sequence length="1283" mass="138762">MSDSDSSQWTGRSQSLPLTQFPRLHEADATTLSTDNATNTTPYLTHGDGRSYSTLVYKDHDPANATQHHHHGLPSLHIRTDIAEPVSMDALKENDPFLNQSLSPGSIPRRTPSLRAVLAGSAPNEGLSPASISSPQLVAMGEITPLPSPIGGVTPWRHRRGSQSLSRTPSAMSRNGSSLSLRLSDSSQMLAPAESRSRSKQYPALGKAAAELSPESPDKGRQEQVHKHTRNRSLSEYVPPGRSVPIKPRPIAVSGAGLPQSMISSVSTDSKSTNLHREEYLAIQRGIALPTVRPPTPPRSRGHEAGDVESVIQSPSPDASEEIYSVRSIRTDQPRKYRKLRQLGQGTFSQVSLAVRVENRESSEVHDGLVMDGLAPTTQKLVAVKIIEYGPAGGADEERLEVSLKREVEILKSVNHPSLVQLKAFGSDEKRALLVLDYCPGGDLFDVAASGVKPMSPALIRRIFAELVDAVRYLHGNYIVHRDIKLENVLVTLPPTAMEKITDWRTYDRAVVTLSDLGLSRRIPEPPESPLLQTRCGSEDYAAPEILMGQPYDGRSTDAWALGVLLYAMMENRLPFDALPGARGDPEKLRARTPHRIARCEWAWYRYADNDGEWDPVKGKDLEGARECVEGLLKRNTRRKGLDEIAALEWVKDAIDVPDQRASALSSPELLSVGNAALNRSFVLRRIAANDRPQSSRSLSTTLPRHKDSEDASLNKVSRNVTQPISQGASQAMLYATGLTEEDMNKAQVGISSVWYNGNPCNMHLLDLSNRVREGVQKAGLVGFQFNTVGVSDAISMGTKGMRFSLQSRDLIADSIETVMGGQWYDANISIPGCDKNMPGVLMAMGRVNRPSLMVYGGTIKPGCAKTQNNADIDIVSAFQAYGQFLTGEITENQRFDIIRNACPGGGACGGMYTANTMATAIEVMGMTLPGSSSNPAESKAKDLECLAAGEAIKRLLKEDIRPSDILTRQAFENAMIVVNITGGSTNAVLHLIAIADSVGIKLDIEDFQKVSDRTPFLADLKPSGKYVMADLHNIGGTPALLKFLIKEGVIDGSGMTVTGETLAKNLENAPDFPADQKIIRPLSNPIKKTGHIQILRGSLAPGGSVGKITGKEGTRFVGKARVFDHEDDFIAALERNEIKKEEKTVVVIRYTGPKGGPGMPEMLKPSSALMGAGLGSSCALITDGRFSGGSHGFLIGHIVPEAAVGGPIGLVKDGDTITIDAEKRVLDLNVGETELAQRRQEWEALRDAGKLPQTGLTMRGTLGKYARTVKDASHGCITDSVE</sequence>
<feature type="region of interest" description="Disordered" evidence="17">
    <location>
        <begin position="290"/>
        <end position="322"/>
    </location>
</feature>
<dbReference type="FunFam" id="1.10.510.10:FF:000640">
    <property type="entry name" value="Serine/threonine-protein kinase PRR1"/>
    <property type="match status" value="1"/>
</dbReference>
<dbReference type="Proteomes" id="UP000654922">
    <property type="component" value="Unassembled WGS sequence"/>
</dbReference>
<evidence type="ECO:0000256" key="17">
    <source>
        <dbReference type="SAM" id="MobiDB-lite"/>
    </source>
</evidence>
<dbReference type="PROSITE" id="PS50011">
    <property type="entry name" value="PROTEIN_KINASE_DOM"/>
    <property type="match status" value="1"/>
</dbReference>
<dbReference type="GO" id="GO:0051537">
    <property type="term" value="F:2 iron, 2 sulfur cluster binding"/>
    <property type="evidence" value="ECO:0007669"/>
    <property type="project" value="UniProtKB-KW"/>
</dbReference>
<comment type="catalytic activity">
    <reaction evidence="11">
        <text>(2R)-2,3-dihydroxy-3-methylbutanoate = 3-methyl-2-oxobutanoate + H2O</text>
        <dbReference type="Rhea" id="RHEA:24809"/>
        <dbReference type="ChEBI" id="CHEBI:11851"/>
        <dbReference type="ChEBI" id="CHEBI:15377"/>
        <dbReference type="ChEBI" id="CHEBI:49072"/>
        <dbReference type="EC" id="4.2.1.9"/>
    </reaction>
    <physiologicalReaction direction="left-to-right" evidence="11">
        <dbReference type="Rhea" id="RHEA:24810"/>
    </physiologicalReaction>
</comment>
<dbReference type="SUPFAM" id="SSF52016">
    <property type="entry name" value="LeuD/IlvD-like"/>
    <property type="match status" value="1"/>
</dbReference>
<evidence type="ECO:0000256" key="12">
    <source>
        <dbReference type="ARBA" id="ARBA00029436"/>
    </source>
</evidence>